<keyword evidence="1" id="KW-1133">Transmembrane helix</keyword>
<dbReference type="Proteomes" id="UP001157069">
    <property type="component" value="Unassembled WGS sequence"/>
</dbReference>
<evidence type="ECO:0000259" key="2">
    <source>
        <dbReference type="Pfam" id="PF13619"/>
    </source>
</evidence>
<gene>
    <name evidence="3" type="ORF">GCM10025869_24840</name>
</gene>
<protein>
    <recommendedName>
        <fullName evidence="2">KTSC domain-containing protein</fullName>
    </recommendedName>
</protein>
<feature type="domain" description="KTSC" evidence="2">
    <location>
        <begin position="81"/>
        <end position="138"/>
    </location>
</feature>
<feature type="transmembrane region" description="Helical" evidence="1">
    <location>
        <begin position="6"/>
        <end position="31"/>
    </location>
</feature>
<reference evidence="4" key="1">
    <citation type="journal article" date="2019" name="Int. J. Syst. Evol. Microbiol.">
        <title>The Global Catalogue of Microorganisms (GCM) 10K type strain sequencing project: providing services to taxonomists for standard genome sequencing and annotation.</title>
        <authorList>
            <consortium name="The Broad Institute Genomics Platform"/>
            <consortium name="The Broad Institute Genome Sequencing Center for Infectious Disease"/>
            <person name="Wu L."/>
            <person name="Ma J."/>
        </authorList>
    </citation>
    <scope>NUCLEOTIDE SEQUENCE [LARGE SCALE GENOMIC DNA]</scope>
    <source>
        <strain evidence="4">NBRC 108755</strain>
    </source>
</reference>
<accession>A0ABQ6JXE6</accession>
<evidence type="ECO:0000313" key="4">
    <source>
        <dbReference type="Proteomes" id="UP001157069"/>
    </source>
</evidence>
<comment type="caution">
    <text evidence="3">The sequence shown here is derived from an EMBL/GenBank/DDBJ whole genome shotgun (WGS) entry which is preliminary data.</text>
</comment>
<organism evidence="3 4">
    <name type="scientific">Homoserinibacter gongjuensis</name>
    <dbReference type="NCBI Taxonomy" id="1162968"/>
    <lineage>
        <taxon>Bacteria</taxon>
        <taxon>Bacillati</taxon>
        <taxon>Actinomycetota</taxon>
        <taxon>Actinomycetes</taxon>
        <taxon>Micrococcales</taxon>
        <taxon>Microbacteriaceae</taxon>
        <taxon>Homoserinibacter</taxon>
    </lineage>
</organism>
<dbReference type="RefSeq" id="WP_284300533.1">
    <property type="nucleotide sequence ID" value="NZ_BSVA01000001.1"/>
</dbReference>
<evidence type="ECO:0000313" key="3">
    <source>
        <dbReference type="EMBL" id="GMA91955.1"/>
    </source>
</evidence>
<dbReference type="InterPro" id="IPR025309">
    <property type="entry name" value="KTSC_dom"/>
</dbReference>
<proteinExistence type="predicted"/>
<sequence>MQLDSWGWVWAPILIYVGGIAISLLLLYLVIRAAVTGALRDHQRWMDRTHPQPPRTRRCAEPLALARAGAQDRMVAWVPVESSVIDAVRYDARAERLDIRFTSGDVYRYAEVPAFVVHALMAAPSKGAYFSAEIRDGYTFERL</sequence>
<keyword evidence="1" id="KW-0812">Transmembrane</keyword>
<evidence type="ECO:0000256" key="1">
    <source>
        <dbReference type="SAM" id="Phobius"/>
    </source>
</evidence>
<keyword evidence="4" id="KW-1185">Reference proteome</keyword>
<keyword evidence="1" id="KW-0472">Membrane</keyword>
<name>A0ABQ6JXE6_9MICO</name>
<dbReference type="Pfam" id="PF13619">
    <property type="entry name" value="KTSC"/>
    <property type="match status" value="1"/>
</dbReference>
<dbReference type="EMBL" id="BSVA01000001">
    <property type="protein sequence ID" value="GMA91955.1"/>
    <property type="molecule type" value="Genomic_DNA"/>
</dbReference>